<feature type="compositionally biased region" description="Polar residues" evidence="1">
    <location>
        <begin position="1"/>
        <end position="12"/>
    </location>
</feature>
<keyword evidence="2" id="KW-1133">Transmembrane helix</keyword>
<keyword evidence="2" id="KW-0472">Membrane</keyword>
<proteinExistence type="predicted"/>
<accession>A0A382BPV7</accession>
<sequence length="296" mass="32418">MWLQAGKSSDQAWSGDYGTGSTSGKANLKSTMQIIDPDGNKYPMLKEGTEYVMGGNPGEIMNIKLQTSSNGEPRSDQYGVWIKKLDLKYIQKVREDYLRTLGAARKQYLLEHPNELDNEVMNKVDQSQALVGVYSVSGESDEDGLAEINIPIQPGWNNSLLFTYVHYGYSAYAADDQAKQKEFWYEAGAWALQLAALVAAGVFTGGAAWVAGALSFANKVVLVPELAYVARRWFQDGFGSVGLNKYDAKFPSPGGFNHLYTIDTTGATPRTAFEKFLTGPLFYPIVIGALAITVFG</sequence>
<feature type="transmembrane region" description="Helical" evidence="2">
    <location>
        <begin position="189"/>
        <end position="211"/>
    </location>
</feature>
<organism evidence="3">
    <name type="scientific">marine metagenome</name>
    <dbReference type="NCBI Taxonomy" id="408172"/>
    <lineage>
        <taxon>unclassified sequences</taxon>
        <taxon>metagenomes</taxon>
        <taxon>ecological metagenomes</taxon>
    </lineage>
</organism>
<name>A0A382BPV7_9ZZZZ</name>
<dbReference type="EMBL" id="UINC01030666">
    <property type="protein sequence ID" value="SVB15432.1"/>
    <property type="molecule type" value="Genomic_DNA"/>
</dbReference>
<evidence type="ECO:0000313" key="3">
    <source>
        <dbReference type="EMBL" id="SVB15432.1"/>
    </source>
</evidence>
<dbReference type="AlphaFoldDB" id="A0A382BPV7"/>
<reference evidence="3" key="1">
    <citation type="submission" date="2018-05" db="EMBL/GenBank/DDBJ databases">
        <authorList>
            <person name="Lanie J.A."/>
            <person name="Ng W.-L."/>
            <person name="Kazmierczak K.M."/>
            <person name="Andrzejewski T.M."/>
            <person name="Davidsen T.M."/>
            <person name="Wayne K.J."/>
            <person name="Tettelin H."/>
            <person name="Glass J.I."/>
            <person name="Rusch D."/>
            <person name="Podicherti R."/>
            <person name="Tsui H.-C.T."/>
            <person name="Winkler M.E."/>
        </authorList>
    </citation>
    <scope>NUCLEOTIDE SEQUENCE</scope>
</reference>
<gene>
    <name evidence="3" type="ORF">METZ01_LOCUS168286</name>
</gene>
<evidence type="ECO:0000256" key="1">
    <source>
        <dbReference type="SAM" id="MobiDB-lite"/>
    </source>
</evidence>
<evidence type="ECO:0000256" key="2">
    <source>
        <dbReference type="SAM" id="Phobius"/>
    </source>
</evidence>
<protein>
    <submittedName>
        <fullName evidence="3">Uncharacterized protein</fullName>
    </submittedName>
</protein>
<keyword evidence="2" id="KW-0812">Transmembrane</keyword>
<feature type="transmembrane region" description="Helical" evidence="2">
    <location>
        <begin position="276"/>
        <end position="295"/>
    </location>
</feature>
<feature type="region of interest" description="Disordered" evidence="1">
    <location>
        <begin position="1"/>
        <end position="26"/>
    </location>
</feature>